<dbReference type="PANTHER" id="PTHR33121:SF79">
    <property type="entry name" value="CYCLIC DI-GMP PHOSPHODIESTERASE PDED-RELATED"/>
    <property type="match status" value="1"/>
</dbReference>
<accession>U3ALP2</accession>
<feature type="domain" description="GGDEF" evidence="4">
    <location>
        <begin position="178"/>
        <end position="311"/>
    </location>
</feature>
<organism evidence="5 6">
    <name type="scientific">Vibrio azureus NBRC 104587</name>
    <dbReference type="NCBI Taxonomy" id="1219077"/>
    <lineage>
        <taxon>Bacteria</taxon>
        <taxon>Pseudomonadati</taxon>
        <taxon>Pseudomonadota</taxon>
        <taxon>Gammaproteobacteria</taxon>
        <taxon>Vibrionales</taxon>
        <taxon>Vibrionaceae</taxon>
        <taxon>Vibrio</taxon>
    </lineage>
</organism>
<dbReference type="AlphaFoldDB" id="U3ALP2"/>
<dbReference type="Pfam" id="PF00990">
    <property type="entry name" value="GGDEF"/>
    <property type="match status" value="1"/>
</dbReference>
<dbReference type="STRING" id="1219077.VAZ01S_013_01080"/>
<dbReference type="CDD" id="cd01948">
    <property type="entry name" value="EAL"/>
    <property type="match status" value="1"/>
</dbReference>
<dbReference type="InterPro" id="IPR029787">
    <property type="entry name" value="Nucleotide_cyclase"/>
</dbReference>
<feature type="domain" description="PAC" evidence="2">
    <location>
        <begin position="99"/>
        <end position="149"/>
    </location>
</feature>
<dbReference type="PANTHER" id="PTHR33121">
    <property type="entry name" value="CYCLIC DI-GMP PHOSPHODIESTERASE PDEF"/>
    <property type="match status" value="1"/>
</dbReference>
<dbReference type="Gene3D" id="3.30.450.20">
    <property type="entry name" value="PAS domain"/>
    <property type="match status" value="1"/>
</dbReference>
<evidence type="ECO:0000259" key="1">
    <source>
        <dbReference type="PROSITE" id="PS50112"/>
    </source>
</evidence>
<dbReference type="GO" id="GO:0071111">
    <property type="term" value="F:cyclic-guanylate-specific phosphodiesterase activity"/>
    <property type="evidence" value="ECO:0007669"/>
    <property type="project" value="InterPro"/>
</dbReference>
<dbReference type="InterPro" id="IPR000014">
    <property type="entry name" value="PAS"/>
</dbReference>
<dbReference type="InterPro" id="IPR000700">
    <property type="entry name" value="PAS-assoc_C"/>
</dbReference>
<gene>
    <name evidence="5" type="ORF">VAZ01S_013_01080</name>
</gene>
<proteinExistence type="predicted"/>
<evidence type="ECO:0000259" key="2">
    <source>
        <dbReference type="PROSITE" id="PS50113"/>
    </source>
</evidence>
<dbReference type="Gene3D" id="3.20.20.450">
    <property type="entry name" value="EAL domain"/>
    <property type="match status" value="1"/>
</dbReference>
<feature type="domain" description="EAL" evidence="3">
    <location>
        <begin position="320"/>
        <end position="574"/>
    </location>
</feature>
<evidence type="ECO:0000313" key="5">
    <source>
        <dbReference type="EMBL" id="GAD74700.1"/>
    </source>
</evidence>
<dbReference type="EMBL" id="BATL01000013">
    <property type="protein sequence ID" value="GAD74700.1"/>
    <property type="molecule type" value="Genomic_DNA"/>
</dbReference>
<evidence type="ECO:0000259" key="4">
    <source>
        <dbReference type="PROSITE" id="PS50887"/>
    </source>
</evidence>
<feature type="domain" description="PAS" evidence="1">
    <location>
        <begin position="25"/>
        <end position="95"/>
    </location>
</feature>
<dbReference type="SMART" id="SM00267">
    <property type="entry name" value="GGDEF"/>
    <property type="match status" value="1"/>
</dbReference>
<dbReference type="InterPro" id="IPR050706">
    <property type="entry name" value="Cyclic-di-GMP_PDE-like"/>
</dbReference>
<dbReference type="PROSITE" id="PS50887">
    <property type="entry name" value="GGDEF"/>
    <property type="match status" value="1"/>
</dbReference>
<dbReference type="PROSITE" id="PS50112">
    <property type="entry name" value="PAS"/>
    <property type="match status" value="1"/>
</dbReference>
<dbReference type="eggNOG" id="COG5001">
    <property type="taxonomic scope" value="Bacteria"/>
</dbReference>
<dbReference type="PROSITE" id="PS50883">
    <property type="entry name" value="EAL"/>
    <property type="match status" value="1"/>
</dbReference>
<dbReference type="NCBIfam" id="TIGR00229">
    <property type="entry name" value="sensory_box"/>
    <property type="match status" value="1"/>
</dbReference>
<name>U3ALP2_9VIBR</name>
<dbReference type="Proteomes" id="UP000016567">
    <property type="component" value="Unassembled WGS sequence"/>
</dbReference>
<dbReference type="Pfam" id="PF00563">
    <property type="entry name" value="EAL"/>
    <property type="match status" value="1"/>
</dbReference>
<comment type="caution">
    <text evidence="5">The sequence shown here is derived from an EMBL/GenBank/DDBJ whole genome shotgun (WGS) entry which is preliminary data.</text>
</comment>
<dbReference type="InterPro" id="IPR035919">
    <property type="entry name" value="EAL_sf"/>
</dbReference>
<reference evidence="5 6" key="1">
    <citation type="submission" date="2013-09" db="EMBL/GenBank/DDBJ databases">
        <title>Whole genome shotgun sequence of Vibrio azureus NBRC 104587.</title>
        <authorList>
            <person name="Isaki S."/>
            <person name="Hosoyama A."/>
            <person name="Numata M."/>
            <person name="Hashimoto M."/>
            <person name="Hosoyama Y."/>
            <person name="Tsuchikane K."/>
            <person name="Noguchi M."/>
            <person name="Hirakata S."/>
            <person name="Ichikawa N."/>
            <person name="Ohji S."/>
            <person name="Yamazoe A."/>
            <person name="Fujita N."/>
        </authorList>
    </citation>
    <scope>NUCLEOTIDE SEQUENCE [LARGE SCALE GENOMIC DNA]</scope>
    <source>
        <strain evidence="5 6">NBRC 104587</strain>
    </source>
</reference>
<dbReference type="InterPro" id="IPR000160">
    <property type="entry name" value="GGDEF_dom"/>
</dbReference>
<dbReference type="Pfam" id="PF08447">
    <property type="entry name" value="PAS_3"/>
    <property type="match status" value="1"/>
</dbReference>
<keyword evidence="6" id="KW-1185">Reference proteome</keyword>
<dbReference type="Gene3D" id="3.30.70.270">
    <property type="match status" value="1"/>
</dbReference>
<dbReference type="SUPFAM" id="SSF141868">
    <property type="entry name" value="EAL domain-like"/>
    <property type="match status" value="1"/>
</dbReference>
<dbReference type="InterPro" id="IPR043128">
    <property type="entry name" value="Rev_trsase/Diguanyl_cyclase"/>
</dbReference>
<sequence length="576" mass="66130">MESNLLIQTMSSDNPITYSDFLKIVEQRCINLIDIFSEGFFYMDETGKVILHNQEFYKQFGLQSGHIDIDRWLSLVHPLDRLNLSTKVEQHISTDQVREAALYRVRKTNGQYMWLEGIAITQKTHLGHHMVGIHRDISERKLMESYFQRVAFHDNASGVPNRARMLLDITQLCKTNNASISIFYIQIVNVKSYLNQYGSELVNELVEKLLVTLSDQPLPNTQVYRVQDDSFALLLEGSLSIEALTTYASRIKEDYSTAVKEAGFHLGSNISIGLYPSINLDHSAEENLQKSARTCRYAQEKKPDSIAVYSLSTQKAVDRYFFIKQGLQNALEKQSLSVKFQPIICSQSGEISSFESLVRWNSEEFGEIFPDEFIPVAEKKGLIMELGYQVFTKACLFINEYRQRHQTPVRINVNVSALQLLKSEFPTNIKHIAYTNKVEPQDIVLELTETFILDNNQAAIHALNTLNQLGFALSLDDFGAGYSSLHCFFDLPMTQIKIDKSMARKALNNPLSYKYLHFLINLCQEQDIEVVIEGVEDQEMYEFFRKMKADFLQGYYFSSPLSEKDAKEWSKVNLKS</sequence>
<evidence type="ECO:0000313" key="6">
    <source>
        <dbReference type="Proteomes" id="UP000016567"/>
    </source>
</evidence>
<dbReference type="InterPro" id="IPR013655">
    <property type="entry name" value="PAS_fold_3"/>
</dbReference>
<protein>
    <submittedName>
        <fullName evidence="5">Putative signaling protein</fullName>
    </submittedName>
</protein>
<dbReference type="InterPro" id="IPR035965">
    <property type="entry name" value="PAS-like_dom_sf"/>
</dbReference>
<evidence type="ECO:0000259" key="3">
    <source>
        <dbReference type="PROSITE" id="PS50883"/>
    </source>
</evidence>
<dbReference type="SUPFAM" id="SSF55073">
    <property type="entry name" value="Nucleotide cyclase"/>
    <property type="match status" value="1"/>
</dbReference>
<dbReference type="InterPro" id="IPR001633">
    <property type="entry name" value="EAL_dom"/>
</dbReference>
<dbReference type="SUPFAM" id="SSF55785">
    <property type="entry name" value="PYP-like sensor domain (PAS domain)"/>
    <property type="match status" value="1"/>
</dbReference>
<dbReference type="PROSITE" id="PS50113">
    <property type="entry name" value="PAC"/>
    <property type="match status" value="1"/>
</dbReference>
<dbReference type="SMART" id="SM00052">
    <property type="entry name" value="EAL"/>
    <property type="match status" value="1"/>
</dbReference>